<dbReference type="GO" id="GO:0003998">
    <property type="term" value="F:acylphosphatase activity"/>
    <property type="evidence" value="ECO:0007669"/>
    <property type="project" value="UniProtKB-EC"/>
</dbReference>
<dbReference type="EC" id="3.6.1.7" evidence="2 4"/>
<gene>
    <name evidence="7" type="primary">yccX_4</name>
    <name evidence="7" type="ORF">LMG28138_05658</name>
</gene>
<dbReference type="InterPro" id="IPR020456">
    <property type="entry name" value="Acylphosphatase"/>
</dbReference>
<evidence type="ECO:0000256" key="2">
    <source>
        <dbReference type="ARBA" id="ARBA00012150"/>
    </source>
</evidence>
<accession>A0A6S7DGH3</accession>
<protein>
    <recommendedName>
        <fullName evidence="2 4">acylphosphatase</fullName>
        <ecNumber evidence="2 4">3.6.1.7</ecNumber>
    </recommendedName>
</protein>
<dbReference type="Gene3D" id="3.30.70.100">
    <property type="match status" value="1"/>
</dbReference>
<comment type="similarity">
    <text evidence="1 5">Belongs to the acylphosphatase family.</text>
</comment>
<evidence type="ECO:0000256" key="4">
    <source>
        <dbReference type="PROSITE-ProRule" id="PRU00520"/>
    </source>
</evidence>
<evidence type="ECO:0000313" key="7">
    <source>
        <dbReference type="EMBL" id="CAB3805400.1"/>
    </source>
</evidence>
<dbReference type="PANTHER" id="PTHR47268:SF4">
    <property type="entry name" value="ACYLPHOSPHATASE"/>
    <property type="match status" value="1"/>
</dbReference>
<keyword evidence="4 7" id="KW-0378">Hydrolase</keyword>
<feature type="domain" description="Acylphosphatase-like" evidence="6">
    <location>
        <begin position="12"/>
        <end position="81"/>
    </location>
</feature>
<name>A0A6S7DGH3_9BURK</name>
<dbReference type="PRINTS" id="PR00112">
    <property type="entry name" value="ACYLPHPHTASE"/>
</dbReference>
<dbReference type="EMBL" id="CADIKM010000072">
    <property type="protein sequence ID" value="CAB3805400.1"/>
    <property type="molecule type" value="Genomic_DNA"/>
</dbReference>
<dbReference type="RefSeq" id="WP_175108191.1">
    <property type="nucleotide sequence ID" value="NZ_CADIKM010000072.1"/>
</dbReference>
<feature type="active site" evidence="4">
    <location>
        <position position="27"/>
    </location>
</feature>
<evidence type="ECO:0000313" key="8">
    <source>
        <dbReference type="Proteomes" id="UP000494115"/>
    </source>
</evidence>
<sequence>MESHDWDEPLETRLVHVRGRVQGIGYREARARRSTALGVTGWVRNRMDGSVEAVLQGSPEQVTEVQPPFARFDSFVRMPTL</sequence>
<dbReference type="Proteomes" id="UP000494115">
    <property type="component" value="Unassembled WGS sequence"/>
</dbReference>
<dbReference type="PANTHER" id="PTHR47268">
    <property type="entry name" value="ACYLPHOSPHATASE"/>
    <property type="match status" value="1"/>
</dbReference>
<dbReference type="AlphaFoldDB" id="A0A6S7DGH3"/>
<dbReference type="InterPro" id="IPR036046">
    <property type="entry name" value="Acylphosphatase-like_dom_sf"/>
</dbReference>
<dbReference type="Pfam" id="PF00708">
    <property type="entry name" value="Acylphosphatase"/>
    <property type="match status" value="1"/>
</dbReference>
<dbReference type="PROSITE" id="PS00151">
    <property type="entry name" value="ACYLPHOSPHATASE_2"/>
    <property type="match status" value="1"/>
</dbReference>
<dbReference type="PROSITE" id="PS51160">
    <property type="entry name" value="ACYLPHOSPHATASE_3"/>
    <property type="match status" value="1"/>
</dbReference>
<comment type="catalytic activity">
    <reaction evidence="3 4">
        <text>an acyl phosphate + H2O = a carboxylate + phosphate + H(+)</text>
        <dbReference type="Rhea" id="RHEA:14965"/>
        <dbReference type="ChEBI" id="CHEBI:15377"/>
        <dbReference type="ChEBI" id="CHEBI:15378"/>
        <dbReference type="ChEBI" id="CHEBI:29067"/>
        <dbReference type="ChEBI" id="CHEBI:43474"/>
        <dbReference type="ChEBI" id="CHEBI:59918"/>
        <dbReference type="EC" id="3.6.1.7"/>
    </reaction>
</comment>
<evidence type="ECO:0000256" key="1">
    <source>
        <dbReference type="ARBA" id="ARBA00005614"/>
    </source>
</evidence>
<keyword evidence="8" id="KW-1185">Reference proteome</keyword>
<feature type="active site" evidence="4">
    <location>
        <position position="45"/>
    </location>
</feature>
<evidence type="ECO:0000256" key="5">
    <source>
        <dbReference type="RuleBase" id="RU004168"/>
    </source>
</evidence>
<dbReference type="InterPro" id="IPR001792">
    <property type="entry name" value="Acylphosphatase-like_dom"/>
</dbReference>
<organism evidence="7 8">
    <name type="scientific">Pararobbsia alpina</name>
    <dbReference type="NCBI Taxonomy" id="621374"/>
    <lineage>
        <taxon>Bacteria</taxon>
        <taxon>Pseudomonadati</taxon>
        <taxon>Pseudomonadota</taxon>
        <taxon>Betaproteobacteria</taxon>
        <taxon>Burkholderiales</taxon>
        <taxon>Burkholderiaceae</taxon>
        <taxon>Pararobbsia</taxon>
    </lineage>
</organism>
<proteinExistence type="inferred from homology"/>
<reference evidence="7 8" key="1">
    <citation type="submission" date="2020-04" db="EMBL/GenBank/DDBJ databases">
        <authorList>
            <person name="De Canck E."/>
        </authorList>
    </citation>
    <scope>NUCLEOTIDE SEQUENCE [LARGE SCALE GENOMIC DNA]</scope>
    <source>
        <strain evidence="7 8">LMG 28138</strain>
    </source>
</reference>
<dbReference type="InterPro" id="IPR017968">
    <property type="entry name" value="Acylphosphatase_CS"/>
</dbReference>
<evidence type="ECO:0000259" key="6">
    <source>
        <dbReference type="PROSITE" id="PS51160"/>
    </source>
</evidence>
<evidence type="ECO:0000256" key="3">
    <source>
        <dbReference type="ARBA" id="ARBA00047645"/>
    </source>
</evidence>
<dbReference type="SUPFAM" id="SSF54975">
    <property type="entry name" value="Acylphosphatase/BLUF domain-like"/>
    <property type="match status" value="1"/>
</dbReference>